<accession>A0ABW1YUZ0</accession>
<evidence type="ECO:0000313" key="2">
    <source>
        <dbReference type="EMBL" id="MFC6635274.1"/>
    </source>
</evidence>
<organism evidence="2 3">
    <name type="scientific">Microbulbifer taiwanensis</name>
    <dbReference type="NCBI Taxonomy" id="986746"/>
    <lineage>
        <taxon>Bacteria</taxon>
        <taxon>Pseudomonadati</taxon>
        <taxon>Pseudomonadota</taxon>
        <taxon>Gammaproteobacteria</taxon>
        <taxon>Cellvibrionales</taxon>
        <taxon>Microbulbiferaceae</taxon>
        <taxon>Microbulbifer</taxon>
    </lineage>
</organism>
<dbReference type="InterPro" id="IPR010865">
    <property type="entry name" value="DUF1499"/>
</dbReference>
<keyword evidence="1" id="KW-1133">Transmembrane helix</keyword>
<protein>
    <submittedName>
        <fullName evidence="2">DUF1499 domain-containing protein</fullName>
    </submittedName>
</protein>
<evidence type="ECO:0000313" key="3">
    <source>
        <dbReference type="Proteomes" id="UP001596425"/>
    </source>
</evidence>
<feature type="transmembrane region" description="Helical" evidence="1">
    <location>
        <begin position="80"/>
        <end position="98"/>
    </location>
</feature>
<sequence length="254" mass="28426">MRDPERFSHWSRWLLRLQWLLLAAIFFAGLALRLELVHFQPVFQIFKYAGLAALGVALVSMLVFIWGLVKRHPQSRHNTLWAVVLGLLPVAVPLLTVGKSNFDVPRIHDISTDMKDPPQYRAALSLRSADDNSLEYAGEEVAKLQREADIYSDIMPLQLEMPVVRATEVAADVAEELGWRLVALDPQRGHLEAVDRTPLLGFSDDIVVRVRAENGGSRVDIRSSSRVGISDLGANAKRIRSFLSELQARAAEVE</sequence>
<keyword evidence="1" id="KW-0812">Transmembrane</keyword>
<evidence type="ECO:0000256" key="1">
    <source>
        <dbReference type="SAM" id="Phobius"/>
    </source>
</evidence>
<dbReference type="RefSeq" id="WP_193193409.1">
    <property type="nucleotide sequence ID" value="NZ_JACZFR010000046.1"/>
</dbReference>
<comment type="caution">
    <text evidence="2">The sequence shown here is derived from an EMBL/GenBank/DDBJ whole genome shotgun (WGS) entry which is preliminary data.</text>
</comment>
<name>A0ABW1YUZ0_9GAMM</name>
<keyword evidence="3" id="KW-1185">Reference proteome</keyword>
<dbReference type="Proteomes" id="UP001596425">
    <property type="component" value="Unassembled WGS sequence"/>
</dbReference>
<keyword evidence="1" id="KW-0472">Membrane</keyword>
<gene>
    <name evidence="2" type="ORF">ACFQBM_18475</name>
</gene>
<feature type="transmembrane region" description="Helical" evidence="1">
    <location>
        <begin position="49"/>
        <end position="68"/>
    </location>
</feature>
<reference evidence="3" key="1">
    <citation type="journal article" date="2019" name="Int. J. Syst. Evol. Microbiol.">
        <title>The Global Catalogue of Microorganisms (GCM) 10K type strain sequencing project: providing services to taxonomists for standard genome sequencing and annotation.</title>
        <authorList>
            <consortium name="The Broad Institute Genomics Platform"/>
            <consortium name="The Broad Institute Genome Sequencing Center for Infectious Disease"/>
            <person name="Wu L."/>
            <person name="Ma J."/>
        </authorList>
    </citation>
    <scope>NUCLEOTIDE SEQUENCE [LARGE SCALE GENOMIC DNA]</scope>
    <source>
        <strain evidence="3">CGMCC 1.13718</strain>
    </source>
</reference>
<dbReference type="Pfam" id="PF07386">
    <property type="entry name" value="DUF1499"/>
    <property type="match status" value="1"/>
</dbReference>
<dbReference type="EMBL" id="JBHSVR010000001">
    <property type="protein sequence ID" value="MFC6635274.1"/>
    <property type="molecule type" value="Genomic_DNA"/>
</dbReference>
<proteinExistence type="predicted"/>